<evidence type="ECO:0000313" key="2">
    <source>
        <dbReference type="EMBL" id="KAJ6775533.1"/>
    </source>
</evidence>
<name>A0A9Q0WZ85_SALPP</name>
<dbReference type="InterPro" id="IPR005174">
    <property type="entry name" value="KIB1-4_b-propeller"/>
</dbReference>
<comment type="caution">
    <text evidence="2">The sequence shown here is derived from an EMBL/GenBank/DDBJ whole genome shotgun (WGS) entry which is preliminary data.</text>
</comment>
<evidence type="ECO:0000313" key="3">
    <source>
        <dbReference type="Proteomes" id="UP001151532"/>
    </source>
</evidence>
<dbReference type="PANTHER" id="PTHR40891">
    <property type="entry name" value="DUF295 DOMAIN-CONTAINING PROTEIN"/>
    <property type="match status" value="1"/>
</dbReference>
<keyword evidence="3" id="KW-1185">Reference proteome</keyword>
<reference evidence="2" key="2">
    <citation type="journal article" date="2023" name="Int. J. Mol. Sci.">
        <title>De Novo Assembly and Annotation of 11 Diverse Shrub Willow (Salix) Genomes Reveals Novel Gene Organization in Sex-Linked Regions.</title>
        <authorList>
            <person name="Hyden B."/>
            <person name="Feng K."/>
            <person name="Yates T.B."/>
            <person name="Jawdy S."/>
            <person name="Cereghino C."/>
            <person name="Smart L.B."/>
            <person name="Muchero W."/>
        </authorList>
    </citation>
    <scope>NUCLEOTIDE SEQUENCE</scope>
    <source>
        <tissue evidence="2">Shoot tip</tissue>
    </source>
</reference>
<accession>A0A9Q0WZ85</accession>
<evidence type="ECO:0000259" key="1">
    <source>
        <dbReference type="Pfam" id="PF03478"/>
    </source>
</evidence>
<reference evidence="2" key="1">
    <citation type="submission" date="2022-11" db="EMBL/GenBank/DDBJ databases">
        <authorList>
            <person name="Hyden B.L."/>
            <person name="Feng K."/>
            <person name="Yates T."/>
            <person name="Jawdy S."/>
            <person name="Smart L.B."/>
            <person name="Muchero W."/>
        </authorList>
    </citation>
    <scope>NUCLEOTIDE SEQUENCE</scope>
    <source>
        <tissue evidence="2">Shoot tip</tissue>
    </source>
</reference>
<dbReference type="PANTHER" id="PTHR40891:SF1">
    <property type="entry name" value="DUF295 DOMAIN-CONTAINING PROTEIN"/>
    <property type="match status" value="1"/>
</dbReference>
<organism evidence="2 3">
    <name type="scientific">Salix purpurea</name>
    <name type="common">Purple osier willow</name>
    <dbReference type="NCBI Taxonomy" id="77065"/>
    <lineage>
        <taxon>Eukaryota</taxon>
        <taxon>Viridiplantae</taxon>
        <taxon>Streptophyta</taxon>
        <taxon>Embryophyta</taxon>
        <taxon>Tracheophyta</taxon>
        <taxon>Spermatophyta</taxon>
        <taxon>Magnoliopsida</taxon>
        <taxon>eudicotyledons</taxon>
        <taxon>Gunneridae</taxon>
        <taxon>Pentapetalae</taxon>
        <taxon>rosids</taxon>
        <taxon>fabids</taxon>
        <taxon>Malpighiales</taxon>
        <taxon>Salicaceae</taxon>
        <taxon>Saliceae</taxon>
        <taxon>Salix</taxon>
    </lineage>
</organism>
<dbReference type="EMBL" id="JAPFFK010000002">
    <property type="protein sequence ID" value="KAJ6775533.1"/>
    <property type="molecule type" value="Genomic_DNA"/>
</dbReference>
<dbReference type="Pfam" id="PF03478">
    <property type="entry name" value="Beta-prop_KIB1-4"/>
    <property type="match status" value="1"/>
</dbReference>
<sequence>MACLLQGEHGQSQTHIPEMQDMQIATCSHGWLVLVHNNRDDCFLLNPISMQKIQLPPRKPIPFNCCFLTLPPDDPNCIIVFFGIIGNHLHYFMFCKPGDIAWTKHDLELPIAEDVGVADTLECVGPCNGEVYMFTFFGKLLPVKISNSGIAF</sequence>
<dbReference type="OrthoDB" id="1863935at2759"/>
<proteinExistence type="predicted"/>
<protein>
    <recommendedName>
        <fullName evidence="1">KIB1-4 beta-propeller domain-containing protein</fullName>
    </recommendedName>
</protein>
<dbReference type="Proteomes" id="UP001151532">
    <property type="component" value="Chromosome 5"/>
</dbReference>
<gene>
    <name evidence="2" type="ORF">OIU79_018658</name>
</gene>
<dbReference type="AlphaFoldDB" id="A0A9Q0WZ85"/>
<feature type="domain" description="KIB1-4 beta-propeller" evidence="1">
    <location>
        <begin position="13"/>
        <end position="146"/>
    </location>
</feature>